<feature type="signal peptide" evidence="2">
    <location>
        <begin position="1"/>
        <end position="22"/>
    </location>
</feature>
<gene>
    <name evidence="3" type="ORF">WJX68_08985</name>
</gene>
<feature type="compositionally biased region" description="Basic and acidic residues" evidence="1">
    <location>
        <begin position="21"/>
        <end position="47"/>
    </location>
</feature>
<dbReference type="EMBL" id="JBBJUP010000006">
    <property type="protein sequence ID" value="MEJ8279062.1"/>
    <property type="molecule type" value="Genomic_DNA"/>
</dbReference>
<feature type="region of interest" description="Disordered" evidence="1">
    <location>
        <begin position="20"/>
        <end position="65"/>
    </location>
</feature>
<reference evidence="3 4" key="1">
    <citation type="submission" date="2024-03" db="EMBL/GenBank/DDBJ databases">
        <title>Draft genome sequence of Pseudonocardia sp. DW16-2.</title>
        <authorList>
            <person name="Duangmal K."/>
        </authorList>
    </citation>
    <scope>NUCLEOTIDE SEQUENCE [LARGE SCALE GENOMIC DNA]</scope>
    <source>
        <strain evidence="3 4">DW16-2</strain>
    </source>
</reference>
<dbReference type="RefSeq" id="WP_340287962.1">
    <property type="nucleotide sequence ID" value="NZ_JBBJUP010000006.1"/>
</dbReference>
<accession>A0ABU8T5Q6</accession>
<comment type="caution">
    <text evidence="3">The sequence shown here is derived from an EMBL/GenBank/DDBJ whole genome shotgun (WGS) entry which is preliminary data.</text>
</comment>
<dbReference type="Proteomes" id="UP001364211">
    <property type="component" value="Unassembled WGS sequence"/>
</dbReference>
<protein>
    <submittedName>
        <fullName evidence="3">Uncharacterized protein</fullName>
    </submittedName>
</protein>
<evidence type="ECO:0000256" key="1">
    <source>
        <dbReference type="SAM" id="MobiDB-lite"/>
    </source>
</evidence>
<evidence type="ECO:0000313" key="4">
    <source>
        <dbReference type="Proteomes" id="UP001364211"/>
    </source>
</evidence>
<keyword evidence="2" id="KW-0732">Signal</keyword>
<keyword evidence="4" id="KW-1185">Reference proteome</keyword>
<proteinExistence type="predicted"/>
<evidence type="ECO:0000313" key="3">
    <source>
        <dbReference type="EMBL" id="MEJ8279062.1"/>
    </source>
</evidence>
<organism evidence="3 4">
    <name type="scientific">Pseudonocardia spirodelae</name>
    <dbReference type="NCBI Taxonomy" id="3133431"/>
    <lineage>
        <taxon>Bacteria</taxon>
        <taxon>Bacillati</taxon>
        <taxon>Actinomycetota</taxon>
        <taxon>Actinomycetes</taxon>
        <taxon>Pseudonocardiales</taxon>
        <taxon>Pseudonocardiaceae</taxon>
        <taxon>Pseudonocardia</taxon>
    </lineage>
</organism>
<evidence type="ECO:0000256" key="2">
    <source>
        <dbReference type="SAM" id="SignalP"/>
    </source>
</evidence>
<sequence>MVLVTLAAVALGAAAVAAAARARDSSRNRVEWRERAHDVRARRDARARPAGPGRHGDTRPLATHR</sequence>
<feature type="chain" id="PRO_5046395083" evidence="2">
    <location>
        <begin position="23"/>
        <end position="65"/>
    </location>
</feature>
<name>A0ABU8T5Q6_9PSEU</name>